<comment type="caution">
    <text evidence="1">The sequence shown here is derived from an EMBL/GenBank/DDBJ whole genome shotgun (WGS) entry which is preliminary data.</text>
</comment>
<accession>A0A392N231</accession>
<dbReference type="AlphaFoldDB" id="A0A392N231"/>
<evidence type="ECO:0000313" key="2">
    <source>
        <dbReference type="Proteomes" id="UP000265520"/>
    </source>
</evidence>
<sequence>TFFNDLFRFHAHALRKEPLVHNQGCSVLDISCLTHQGTLGSRCNSWKWDLSAEIKYGEEQTELADLYGEGADPWGC</sequence>
<dbReference type="EMBL" id="LXQA010024422">
    <property type="protein sequence ID" value="MCH93215.1"/>
    <property type="molecule type" value="Genomic_DNA"/>
</dbReference>
<protein>
    <submittedName>
        <fullName evidence="1">Uncharacterized protein</fullName>
    </submittedName>
</protein>
<organism evidence="1 2">
    <name type="scientific">Trifolium medium</name>
    <dbReference type="NCBI Taxonomy" id="97028"/>
    <lineage>
        <taxon>Eukaryota</taxon>
        <taxon>Viridiplantae</taxon>
        <taxon>Streptophyta</taxon>
        <taxon>Embryophyta</taxon>
        <taxon>Tracheophyta</taxon>
        <taxon>Spermatophyta</taxon>
        <taxon>Magnoliopsida</taxon>
        <taxon>eudicotyledons</taxon>
        <taxon>Gunneridae</taxon>
        <taxon>Pentapetalae</taxon>
        <taxon>rosids</taxon>
        <taxon>fabids</taxon>
        <taxon>Fabales</taxon>
        <taxon>Fabaceae</taxon>
        <taxon>Papilionoideae</taxon>
        <taxon>50 kb inversion clade</taxon>
        <taxon>NPAAA clade</taxon>
        <taxon>Hologalegina</taxon>
        <taxon>IRL clade</taxon>
        <taxon>Trifolieae</taxon>
        <taxon>Trifolium</taxon>
    </lineage>
</organism>
<name>A0A392N231_9FABA</name>
<evidence type="ECO:0000313" key="1">
    <source>
        <dbReference type="EMBL" id="MCH93215.1"/>
    </source>
</evidence>
<dbReference type="Proteomes" id="UP000265520">
    <property type="component" value="Unassembled WGS sequence"/>
</dbReference>
<feature type="non-terminal residue" evidence="1">
    <location>
        <position position="1"/>
    </location>
</feature>
<gene>
    <name evidence="1" type="ORF">A2U01_0014163</name>
</gene>
<reference evidence="1 2" key="1">
    <citation type="journal article" date="2018" name="Front. Plant Sci.">
        <title>Red Clover (Trifolium pratense) and Zigzag Clover (T. medium) - A Picture of Genomic Similarities and Differences.</title>
        <authorList>
            <person name="Dluhosova J."/>
            <person name="Istvanek J."/>
            <person name="Nedelnik J."/>
            <person name="Repkova J."/>
        </authorList>
    </citation>
    <scope>NUCLEOTIDE SEQUENCE [LARGE SCALE GENOMIC DNA]</scope>
    <source>
        <strain evidence="2">cv. 10/8</strain>
        <tissue evidence="1">Leaf</tissue>
    </source>
</reference>
<keyword evidence="2" id="KW-1185">Reference proteome</keyword>
<proteinExistence type="predicted"/>